<feature type="region of interest" description="Disordered" evidence="1">
    <location>
        <begin position="1"/>
        <end position="25"/>
    </location>
</feature>
<name>A0ABR4FQC7_9EURO</name>
<dbReference type="Proteomes" id="UP001610563">
    <property type="component" value="Unassembled WGS sequence"/>
</dbReference>
<keyword evidence="2" id="KW-0812">Transmembrane</keyword>
<comment type="caution">
    <text evidence="3">The sequence shown here is derived from an EMBL/GenBank/DDBJ whole genome shotgun (WGS) entry which is preliminary data.</text>
</comment>
<proteinExistence type="predicted"/>
<evidence type="ECO:0000313" key="4">
    <source>
        <dbReference type="Proteomes" id="UP001610563"/>
    </source>
</evidence>
<keyword evidence="4" id="KW-1185">Reference proteome</keyword>
<dbReference type="EMBL" id="JBFTWV010000151">
    <property type="protein sequence ID" value="KAL2785232.1"/>
    <property type="molecule type" value="Genomic_DNA"/>
</dbReference>
<protein>
    <submittedName>
        <fullName evidence="3">Uncharacterized protein</fullName>
    </submittedName>
</protein>
<organism evidence="3 4">
    <name type="scientific">Aspergillus keveii</name>
    <dbReference type="NCBI Taxonomy" id="714993"/>
    <lineage>
        <taxon>Eukaryota</taxon>
        <taxon>Fungi</taxon>
        <taxon>Dikarya</taxon>
        <taxon>Ascomycota</taxon>
        <taxon>Pezizomycotina</taxon>
        <taxon>Eurotiomycetes</taxon>
        <taxon>Eurotiomycetidae</taxon>
        <taxon>Eurotiales</taxon>
        <taxon>Aspergillaceae</taxon>
        <taxon>Aspergillus</taxon>
        <taxon>Aspergillus subgen. Nidulantes</taxon>
    </lineage>
</organism>
<keyword evidence="2" id="KW-0472">Membrane</keyword>
<accession>A0ABR4FQC7</accession>
<keyword evidence="2" id="KW-1133">Transmembrane helix</keyword>
<evidence type="ECO:0000256" key="2">
    <source>
        <dbReference type="SAM" id="Phobius"/>
    </source>
</evidence>
<evidence type="ECO:0000256" key="1">
    <source>
        <dbReference type="SAM" id="MobiDB-lite"/>
    </source>
</evidence>
<reference evidence="3 4" key="1">
    <citation type="submission" date="2024-07" db="EMBL/GenBank/DDBJ databases">
        <title>Section-level genome sequencing and comparative genomics of Aspergillus sections Usti and Cavernicolus.</title>
        <authorList>
            <consortium name="Lawrence Berkeley National Laboratory"/>
            <person name="Nybo J.L."/>
            <person name="Vesth T.C."/>
            <person name="Theobald S."/>
            <person name="Frisvad J.C."/>
            <person name="Larsen T.O."/>
            <person name="Kjaerboelling I."/>
            <person name="Rothschild-Mancinelli K."/>
            <person name="Lyhne E.K."/>
            <person name="Kogle M.E."/>
            <person name="Barry K."/>
            <person name="Clum A."/>
            <person name="Na H."/>
            <person name="Ledsgaard L."/>
            <person name="Lin J."/>
            <person name="Lipzen A."/>
            <person name="Kuo A."/>
            <person name="Riley R."/>
            <person name="Mondo S."/>
            <person name="Labutti K."/>
            <person name="Haridas S."/>
            <person name="Pangalinan J."/>
            <person name="Salamov A.A."/>
            <person name="Simmons B.A."/>
            <person name="Magnuson J.K."/>
            <person name="Chen J."/>
            <person name="Drula E."/>
            <person name="Henrissat B."/>
            <person name="Wiebenga A."/>
            <person name="Lubbers R.J."/>
            <person name="Gomes A.C."/>
            <person name="Makela M.R."/>
            <person name="Stajich J."/>
            <person name="Grigoriev I.V."/>
            <person name="Mortensen U.H."/>
            <person name="De Vries R.P."/>
            <person name="Baker S.E."/>
            <person name="Andersen M.R."/>
        </authorList>
    </citation>
    <scope>NUCLEOTIDE SEQUENCE [LARGE SCALE GENOMIC DNA]</scope>
    <source>
        <strain evidence="3 4">CBS 209.92</strain>
    </source>
</reference>
<gene>
    <name evidence="3" type="ORF">BJX66DRAFT_315298</name>
</gene>
<evidence type="ECO:0000313" key="3">
    <source>
        <dbReference type="EMBL" id="KAL2785232.1"/>
    </source>
</evidence>
<sequence length="103" mass="11564">MADHHQPSAYTDPSPDPPPYDFATDPTQALNQQLLNPQLTYNTFPDNAHPYNSESVSRSCRINYEALVAVFFVVVIGLVVFLPGLQGEGLRSRSWRWRMDGLG</sequence>
<feature type="transmembrane region" description="Helical" evidence="2">
    <location>
        <begin position="66"/>
        <end position="85"/>
    </location>
</feature>